<evidence type="ECO:0000313" key="10">
    <source>
        <dbReference type="EMBL" id="RDU71123.1"/>
    </source>
</evidence>
<evidence type="ECO:0000256" key="5">
    <source>
        <dbReference type="ARBA" id="ARBA00022840"/>
    </source>
</evidence>
<keyword evidence="2" id="KW-0227">DNA damage</keyword>
<dbReference type="AlphaFoldDB" id="A0A3D8J172"/>
<evidence type="ECO:0000256" key="6">
    <source>
        <dbReference type="ARBA" id="ARBA00023125"/>
    </source>
</evidence>
<protein>
    <submittedName>
        <fullName evidence="10">ATP-dependent DNA helicase RecG</fullName>
    </submittedName>
</protein>
<gene>
    <name evidence="10" type="ORF">CQA58_03145</name>
</gene>
<evidence type="ECO:0000256" key="4">
    <source>
        <dbReference type="ARBA" id="ARBA00022806"/>
    </source>
</evidence>
<name>A0A3D8J172_9HELI</name>
<dbReference type="OrthoDB" id="9804325at2"/>
<evidence type="ECO:0000256" key="1">
    <source>
        <dbReference type="ARBA" id="ARBA00022741"/>
    </source>
</evidence>
<dbReference type="GO" id="GO:0003677">
    <property type="term" value="F:DNA binding"/>
    <property type="evidence" value="ECO:0007669"/>
    <property type="project" value="UniProtKB-KW"/>
</dbReference>
<dbReference type="InterPro" id="IPR011545">
    <property type="entry name" value="DEAD/DEAH_box_helicase_dom"/>
</dbReference>
<keyword evidence="11" id="KW-1185">Reference proteome</keyword>
<evidence type="ECO:0000313" key="11">
    <source>
        <dbReference type="Proteomes" id="UP000257045"/>
    </source>
</evidence>
<keyword evidence="4 10" id="KW-0347">Helicase</keyword>
<dbReference type="Pfam" id="PF00271">
    <property type="entry name" value="Helicase_C"/>
    <property type="match status" value="1"/>
</dbReference>
<dbReference type="PROSITE" id="PS51192">
    <property type="entry name" value="HELICASE_ATP_BIND_1"/>
    <property type="match status" value="1"/>
</dbReference>
<feature type="domain" description="Helicase ATP-binding" evidence="8">
    <location>
        <begin position="236"/>
        <end position="391"/>
    </location>
</feature>
<dbReference type="SMART" id="SM00490">
    <property type="entry name" value="HELICc"/>
    <property type="match status" value="1"/>
</dbReference>
<dbReference type="NCBIfam" id="NF008169">
    <property type="entry name" value="PRK10917.2-3"/>
    <property type="match status" value="1"/>
</dbReference>
<reference evidence="10 11" key="1">
    <citation type="submission" date="2018-04" db="EMBL/GenBank/DDBJ databases">
        <title>Novel Campyloabacter and Helicobacter Species and Strains.</title>
        <authorList>
            <person name="Mannion A.J."/>
            <person name="Shen Z."/>
            <person name="Fox J.G."/>
        </authorList>
    </citation>
    <scope>NUCLEOTIDE SEQUENCE [LARGE SCALE GENOMIC DNA]</scope>
    <source>
        <strain evidence="10 11">MIT 04-9366</strain>
    </source>
</reference>
<keyword evidence="7" id="KW-0234">DNA repair</keyword>
<dbReference type="GO" id="GO:0016787">
    <property type="term" value="F:hydrolase activity"/>
    <property type="evidence" value="ECO:0007669"/>
    <property type="project" value="UniProtKB-KW"/>
</dbReference>
<dbReference type="Proteomes" id="UP000257045">
    <property type="component" value="Unassembled WGS sequence"/>
</dbReference>
<dbReference type="InterPro" id="IPR014001">
    <property type="entry name" value="Helicase_ATP-bd"/>
</dbReference>
<dbReference type="InterPro" id="IPR001650">
    <property type="entry name" value="Helicase_C-like"/>
</dbReference>
<keyword evidence="1" id="KW-0547">Nucleotide-binding</keyword>
<dbReference type="SMART" id="SM00487">
    <property type="entry name" value="DEXDc"/>
    <property type="match status" value="1"/>
</dbReference>
<dbReference type="Pfam" id="PF00270">
    <property type="entry name" value="DEAD"/>
    <property type="match status" value="1"/>
</dbReference>
<dbReference type="PROSITE" id="PS51194">
    <property type="entry name" value="HELICASE_CTER"/>
    <property type="match status" value="1"/>
</dbReference>
<accession>A0A3D8J172</accession>
<organism evidence="10 11">
    <name type="scientific">Helicobacter brantae</name>
    <dbReference type="NCBI Taxonomy" id="375927"/>
    <lineage>
        <taxon>Bacteria</taxon>
        <taxon>Pseudomonadati</taxon>
        <taxon>Campylobacterota</taxon>
        <taxon>Epsilonproteobacteria</taxon>
        <taxon>Campylobacterales</taxon>
        <taxon>Helicobacteraceae</taxon>
        <taxon>Helicobacter</taxon>
    </lineage>
</organism>
<evidence type="ECO:0000256" key="7">
    <source>
        <dbReference type="ARBA" id="ARBA00023204"/>
    </source>
</evidence>
<evidence type="ECO:0000259" key="9">
    <source>
        <dbReference type="PROSITE" id="PS51194"/>
    </source>
</evidence>
<keyword evidence="3" id="KW-0378">Hydrolase</keyword>
<dbReference type="RefSeq" id="WP_115569269.1">
    <property type="nucleotide sequence ID" value="NZ_NXLV01000004.1"/>
</dbReference>
<dbReference type="Gene3D" id="3.40.50.300">
    <property type="entry name" value="P-loop containing nucleotide triphosphate hydrolases"/>
    <property type="match status" value="2"/>
</dbReference>
<dbReference type="GO" id="GO:0003678">
    <property type="term" value="F:DNA helicase activity"/>
    <property type="evidence" value="ECO:0007669"/>
    <property type="project" value="TreeGrafter"/>
</dbReference>
<evidence type="ECO:0000256" key="3">
    <source>
        <dbReference type="ARBA" id="ARBA00022801"/>
    </source>
</evidence>
<dbReference type="InterPro" id="IPR047112">
    <property type="entry name" value="RecG/Mfd"/>
</dbReference>
<dbReference type="PANTHER" id="PTHR47964:SF1">
    <property type="entry name" value="ATP-DEPENDENT DNA HELICASE HOMOLOG RECG, CHLOROPLASTIC"/>
    <property type="match status" value="1"/>
</dbReference>
<feature type="domain" description="Helicase C-terminal" evidence="9">
    <location>
        <begin position="409"/>
        <end position="565"/>
    </location>
</feature>
<dbReference type="InterPro" id="IPR027417">
    <property type="entry name" value="P-loop_NTPase"/>
</dbReference>
<dbReference type="PANTHER" id="PTHR47964">
    <property type="entry name" value="ATP-DEPENDENT DNA HELICASE HOMOLOG RECG, CHLOROPLASTIC"/>
    <property type="match status" value="1"/>
</dbReference>
<dbReference type="GO" id="GO:0006281">
    <property type="term" value="P:DNA repair"/>
    <property type="evidence" value="ECO:0007669"/>
    <property type="project" value="UniProtKB-KW"/>
</dbReference>
<evidence type="ECO:0000256" key="2">
    <source>
        <dbReference type="ARBA" id="ARBA00022763"/>
    </source>
</evidence>
<keyword evidence="6" id="KW-0238">DNA-binding</keyword>
<dbReference type="GO" id="GO:0005524">
    <property type="term" value="F:ATP binding"/>
    <property type="evidence" value="ECO:0007669"/>
    <property type="project" value="UniProtKB-KW"/>
</dbReference>
<dbReference type="SUPFAM" id="SSF52540">
    <property type="entry name" value="P-loop containing nucleoside triphosphate hydrolases"/>
    <property type="match status" value="1"/>
</dbReference>
<evidence type="ECO:0000259" key="8">
    <source>
        <dbReference type="PROSITE" id="PS51192"/>
    </source>
</evidence>
<proteinExistence type="predicted"/>
<keyword evidence="5" id="KW-0067">ATP-binding</keyword>
<sequence>MEKDLVKLKCKNLLEVALITPKGYENSLLLQNLDNLPSTGVVQAKILSHHRTPKTLQIGAFLPSFNTPLKITIFYPKKYHTSLFPIDSTLYLQGKIQKQFELEMIQPKVIKHFGEITPIFEKRKGVNLLELTRSLITEQNLLQTPLPREYIPHILPIFHPTLPFYRQYTYYKTFPPSSLKSLKFIEVFLYLQSLQKKKRNFEAKCICQGEVEGFISSLPFPLTQGQRNAIEQIRKDLSSSIASRRLIMGDVGSGKTIVILCSVLLAYPHKSILMAPTTILATQLYEEAQKFLPSFVRVGLFLGDRESKKQSYQDFDFIIGTQALIHRDDSLDDFALVMSDEQHRFGTQQRFFLEKLASKEGKKPHILQFSATPIPRTMAMLQSDLISHTFIKDTPFVKDITTQILYKQDFPSLLAHIKKELEQDHQVIIVYPLVEESESFAYTSLKEGEGYWRKHFEGVYCTNGGDKDKDKVLQEFREKGKILLATTLIEVGISLPRLSTIVIVGAERMGLATLHQLRGRVSRNGLKGYCFLFTYSHNNQRLKDFTQTKNGFEIAELDLKYRKGGDLLEGERQSGDEFRFFDPSSDLEILENAKEVLTQTKNAQKQDIM</sequence>
<dbReference type="EMBL" id="NXLV01000004">
    <property type="protein sequence ID" value="RDU71123.1"/>
    <property type="molecule type" value="Genomic_DNA"/>
</dbReference>
<comment type="caution">
    <text evidence="10">The sequence shown here is derived from an EMBL/GenBank/DDBJ whole genome shotgun (WGS) entry which is preliminary data.</text>
</comment>